<dbReference type="EMBL" id="KQ982335">
    <property type="protein sequence ID" value="KYQ57635.1"/>
    <property type="molecule type" value="Genomic_DNA"/>
</dbReference>
<protein>
    <recommendedName>
        <fullName evidence="2">beta-ketoacyl-[acyl-carrier-protein] synthase I</fullName>
        <ecNumber evidence="2">2.3.1.41</ecNumber>
    </recommendedName>
</protein>
<dbReference type="Gene3D" id="3.40.47.10">
    <property type="match status" value="2"/>
</dbReference>
<dbReference type="Pfam" id="PF02801">
    <property type="entry name" value="Ketoacyl-synt_C"/>
    <property type="match status" value="1"/>
</dbReference>
<evidence type="ECO:0000313" key="7">
    <source>
        <dbReference type="Proteomes" id="UP000075809"/>
    </source>
</evidence>
<keyword evidence="3 4" id="KW-0808">Transferase</keyword>
<dbReference type="PANTHER" id="PTHR11712">
    <property type="entry name" value="POLYKETIDE SYNTHASE-RELATED"/>
    <property type="match status" value="1"/>
</dbReference>
<evidence type="ECO:0000313" key="6">
    <source>
        <dbReference type="EMBL" id="KYQ57635.1"/>
    </source>
</evidence>
<dbReference type="EC" id="2.3.1.41" evidence="2"/>
<gene>
    <name evidence="6" type="ORF">ALC60_03597</name>
</gene>
<dbReference type="Proteomes" id="UP000075809">
    <property type="component" value="Unassembled WGS sequence"/>
</dbReference>
<dbReference type="SUPFAM" id="SSF53901">
    <property type="entry name" value="Thiolase-like"/>
    <property type="match status" value="2"/>
</dbReference>
<dbReference type="SMART" id="SM00825">
    <property type="entry name" value="PKS_KS"/>
    <property type="match status" value="1"/>
</dbReference>
<dbReference type="STRING" id="64791.A0A151XB85"/>
<dbReference type="Pfam" id="PF00109">
    <property type="entry name" value="ketoacyl-synt"/>
    <property type="match status" value="1"/>
</dbReference>
<dbReference type="InterPro" id="IPR016039">
    <property type="entry name" value="Thiolase-like"/>
</dbReference>
<dbReference type="InterPro" id="IPR000794">
    <property type="entry name" value="Beta-ketoacyl_synthase"/>
</dbReference>
<feature type="domain" description="Ketosynthase family 3 (KS3)" evidence="5">
    <location>
        <begin position="19"/>
        <end position="373"/>
    </location>
</feature>
<dbReference type="PANTHER" id="PTHR11712:SF336">
    <property type="entry name" value="3-OXOACYL-[ACYL-CARRIER-PROTEIN] SYNTHASE, MITOCHONDRIAL"/>
    <property type="match status" value="1"/>
</dbReference>
<evidence type="ECO:0000256" key="1">
    <source>
        <dbReference type="ARBA" id="ARBA00008467"/>
    </source>
</evidence>
<dbReference type="InterPro" id="IPR020841">
    <property type="entry name" value="PKS_Beta-ketoAc_synthase_dom"/>
</dbReference>
<keyword evidence="7" id="KW-1185">Reference proteome</keyword>
<dbReference type="GO" id="GO:0006633">
    <property type="term" value="P:fatty acid biosynthetic process"/>
    <property type="evidence" value="ECO:0007669"/>
    <property type="project" value="InterPro"/>
</dbReference>
<dbReference type="InterPro" id="IPR014030">
    <property type="entry name" value="Ketoacyl_synth_N"/>
</dbReference>
<proteinExistence type="inferred from homology"/>
<evidence type="ECO:0000256" key="2">
    <source>
        <dbReference type="ARBA" id="ARBA00013191"/>
    </source>
</evidence>
<dbReference type="PROSITE" id="PS52004">
    <property type="entry name" value="KS3_2"/>
    <property type="match status" value="1"/>
</dbReference>
<organism evidence="6 7">
    <name type="scientific">Mycetomoellerius zeteki</name>
    <dbReference type="NCBI Taxonomy" id="64791"/>
    <lineage>
        <taxon>Eukaryota</taxon>
        <taxon>Metazoa</taxon>
        <taxon>Ecdysozoa</taxon>
        <taxon>Arthropoda</taxon>
        <taxon>Hexapoda</taxon>
        <taxon>Insecta</taxon>
        <taxon>Pterygota</taxon>
        <taxon>Neoptera</taxon>
        <taxon>Endopterygota</taxon>
        <taxon>Hymenoptera</taxon>
        <taxon>Apocrita</taxon>
        <taxon>Aculeata</taxon>
        <taxon>Formicoidea</taxon>
        <taxon>Formicidae</taxon>
        <taxon>Myrmicinae</taxon>
        <taxon>Mycetomoellerius</taxon>
    </lineage>
</organism>
<evidence type="ECO:0000256" key="4">
    <source>
        <dbReference type="RuleBase" id="RU003694"/>
    </source>
</evidence>
<dbReference type="CDD" id="cd00834">
    <property type="entry name" value="KAS_I_II"/>
    <property type="match status" value="1"/>
</dbReference>
<evidence type="ECO:0000259" key="5">
    <source>
        <dbReference type="PROSITE" id="PS52004"/>
    </source>
</evidence>
<accession>A0A151XB85</accession>
<name>A0A151XB85_9HYME</name>
<dbReference type="InterPro" id="IPR014031">
    <property type="entry name" value="Ketoacyl_synth_C"/>
</dbReference>
<reference evidence="6 7" key="1">
    <citation type="submission" date="2015-09" db="EMBL/GenBank/DDBJ databases">
        <title>Trachymyrmex zeteki WGS genome.</title>
        <authorList>
            <person name="Nygaard S."/>
            <person name="Hu H."/>
            <person name="Boomsma J."/>
            <person name="Zhang G."/>
        </authorList>
    </citation>
    <scope>NUCLEOTIDE SEQUENCE [LARGE SCALE GENOMIC DNA]</scope>
    <source>
        <strain evidence="6">Tzet28-1</strain>
        <tissue evidence="6">Whole body</tissue>
    </source>
</reference>
<evidence type="ECO:0000256" key="3">
    <source>
        <dbReference type="ARBA" id="ARBA00022679"/>
    </source>
</evidence>
<dbReference type="PROSITE" id="PS00606">
    <property type="entry name" value="KS3_1"/>
    <property type="match status" value="1"/>
</dbReference>
<dbReference type="GO" id="GO:0005739">
    <property type="term" value="C:mitochondrion"/>
    <property type="evidence" value="ECO:0007669"/>
    <property type="project" value="TreeGrafter"/>
</dbReference>
<dbReference type="AlphaFoldDB" id="A0A151XB85"/>
<comment type="similarity">
    <text evidence="1 4">Belongs to the thiolase-like superfamily. Beta-ketoacyl-ACP synthases family.</text>
</comment>
<dbReference type="InterPro" id="IPR018201">
    <property type="entry name" value="Ketoacyl_synth_AS"/>
</dbReference>
<sequence length="376" mass="40228">MPIPLLHVSRSLATAARSKRRVVVTGIGIVCPLGVGTRNAWEALIDSKCGIVRLSEPDYDKLPCKVVPNIITVVQNCIARNNYITIGLHLLAALVPKGNSSHELNIDSYFTKSELRTMCPATAYALIASEEALADASWKPTDEADKRDTGVSVGIGMIDLVDVCMTYEALKKGYSKISPFFVPRILPNMAAGQISIKYGFRGPNHSVSTACATGAHAIGDAFRFIRGGETTPSEDGTGALLAMDRTLKDAGIETSEVTHVNAHATSTPLGDAIEVKAIESLMGEHSKNVTITSTKGAHGHLLGAAGNLEAAFTILAIKEGIIPPTLNLHNLNMETDLRFAPHTKIKWNTTTRRTALKNAFGFGGTNACLCFTQYVN</sequence>
<dbReference type="GO" id="GO:0004315">
    <property type="term" value="F:3-oxoacyl-[acyl-carrier-protein] synthase activity"/>
    <property type="evidence" value="ECO:0007669"/>
    <property type="project" value="UniProtKB-EC"/>
</dbReference>